<dbReference type="Pfam" id="PF00582">
    <property type="entry name" value="Usp"/>
    <property type="match status" value="2"/>
</dbReference>
<dbReference type="InterPro" id="IPR006016">
    <property type="entry name" value="UspA"/>
</dbReference>
<sequence>MPKKHPTSARKNAGALEPLRVLIAWRDGDSGTEAIQFAAWLARTTPIQVRAVTVFTRPWPTASLNKIGTKYHKWLKKESARYSAAIKKELTNAGVPKEYWDDEVSVFLDGTSETALLTQAATAFKANLVVLGSHGGAPKGKFRAGSTADAMLHSSPLPLGLTPRSVKLSKRGVTRITCAFIDLEDADSLINSAADLAELWNVPLRIVTFAPDELTEDLGRNFDLENELSHEWREHSLAFLDRIHDMVLERHPQLSITTEIGSGKGWSGAINALKWKKGDLLYVGSTPLGHFERVFVGSATNEILRHTRVPMLIKPAASR</sequence>
<feature type="domain" description="UspA" evidence="2">
    <location>
        <begin position="20"/>
        <end position="159"/>
    </location>
</feature>
<reference evidence="3 4" key="1">
    <citation type="submission" date="2019-08" db="EMBL/GenBank/DDBJ databases">
        <authorList>
            <person name="Lei W."/>
        </authorList>
    </citation>
    <scope>NUCLEOTIDE SEQUENCE [LARGE SCALE GENOMIC DNA]</scope>
    <source>
        <strain evidence="3 4">CCUG 58627</strain>
    </source>
</reference>
<dbReference type="EMBL" id="VOHM01000025">
    <property type="protein sequence ID" value="TWT22882.1"/>
    <property type="molecule type" value="Genomic_DNA"/>
</dbReference>
<gene>
    <name evidence="3" type="ORF">FRX94_10350</name>
</gene>
<comment type="caution">
    <text evidence="3">The sequence shown here is derived from an EMBL/GenBank/DDBJ whole genome shotgun (WGS) entry which is preliminary data.</text>
</comment>
<dbReference type="SUPFAM" id="SSF52402">
    <property type="entry name" value="Adenine nucleotide alpha hydrolases-like"/>
    <property type="match status" value="2"/>
</dbReference>
<comment type="similarity">
    <text evidence="1">Belongs to the universal stress protein A family.</text>
</comment>
<evidence type="ECO:0000313" key="3">
    <source>
        <dbReference type="EMBL" id="TWT22882.1"/>
    </source>
</evidence>
<dbReference type="OrthoDB" id="5242641at2"/>
<dbReference type="PANTHER" id="PTHR46268:SF6">
    <property type="entry name" value="UNIVERSAL STRESS PROTEIN UP12"/>
    <property type="match status" value="1"/>
</dbReference>
<dbReference type="CDD" id="cd00293">
    <property type="entry name" value="USP-like"/>
    <property type="match status" value="2"/>
</dbReference>
<evidence type="ECO:0000256" key="1">
    <source>
        <dbReference type="ARBA" id="ARBA00008791"/>
    </source>
</evidence>
<dbReference type="PANTHER" id="PTHR46268">
    <property type="entry name" value="STRESS RESPONSE PROTEIN NHAX"/>
    <property type="match status" value="1"/>
</dbReference>
<dbReference type="RefSeq" id="WP_146325261.1">
    <property type="nucleotide sequence ID" value="NZ_BAABLR010000067.1"/>
</dbReference>
<proteinExistence type="inferred from homology"/>
<dbReference type="Proteomes" id="UP000320791">
    <property type="component" value="Unassembled WGS sequence"/>
</dbReference>
<evidence type="ECO:0000313" key="4">
    <source>
        <dbReference type="Proteomes" id="UP000320791"/>
    </source>
</evidence>
<dbReference type="AlphaFoldDB" id="A0A5C5UBF1"/>
<accession>A0A5C5UBF1</accession>
<evidence type="ECO:0000259" key="2">
    <source>
        <dbReference type="Pfam" id="PF00582"/>
    </source>
</evidence>
<name>A0A5C5UBF1_9CORY</name>
<keyword evidence="4" id="KW-1185">Reference proteome</keyword>
<organism evidence="3 4">
    <name type="scientific">Corynebacterium canis</name>
    <dbReference type="NCBI Taxonomy" id="679663"/>
    <lineage>
        <taxon>Bacteria</taxon>
        <taxon>Bacillati</taxon>
        <taxon>Actinomycetota</taxon>
        <taxon>Actinomycetes</taxon>
        <taxon>Mycobacteriales</taxon>
        <taxon>Corynebacteriaceae</taxon>
        <taxon>Corynebacterium</taxon>
    </lineage>
</organism>
<protein>
    <submittedName>
        <fullName evidence="3">Universal stress protein</fullName>
    </submittedName>
</protein>
<feature type="domain" description="UspA" evidence="2">
    <location>
        <begin position="175"/>
        <end position="313"/>
    </location>
</feature>
<dbReference type="Gene3D" id="3.40.50.12370">
    <property type="match status" value="1"/>
</dbReference>